<protein>
    <submittedName>
        <fullName evidence="3">Alpha/beta fold hydrolase</fullName>
    </submittedName>
</protein>
<dbReference type="PRINTS" id="PR00111">
    <property type="entry name" value="ABHYDROLASE"/>
</dbReference>
<organism evidence="3 4">
    <name type="scientific">Halodurantibacterium flavum</name>
    <dbReference type="NCBI Taxonomy" id="1382802"/>
    <lineage>
        <taxon>Bacteria</taxon>
        <taxon>Pseudomonadati</taxon>
        <taxon>Pseudomonadota</taxon>
        <taxon>Alphaproteobacteria</taxon>
        <taxon>Rhodobacterales</taxon>
        <taxon>Paracoccaceae</taxon>
        <taxon>Halodurantibacterium</taxon>
    </lineage>
</organism>
<feature type="chain" id="PRO_5046951751" evidence="1">
    <location>
        <begin position="21"/>
        <end position="334"/>
    </location>
</feature>
<dbReference type="SUPFAM" id="SSF53474">
    <property type="entry name" value="alpha/beta-Hydrolases"/>
    <property type="match status" value="1"/>
</dbReference>
<evidence type="ECO:0000313" key="3">
    <source>
        <dbReference type="EMBL" id="MFD1911974.1"/>
    </source>
</evidence>
<feature type="signal peptide" evidence="1">
    <location>
        <begin position="1"/>
        <end position="20"/>
    </location>
</feature>
<dbReference type="InterPro" id="IPR029058">
    <property type="entry name" value="AB_hydrolase_fold"/>
</dbReference>
<dbReference type="Proteomes" id="UP001597353">
    <property type="component" value="Unassembled WGS sequence"/>
</dbReference>
<keyword evidence="3" id="KW-0378">Hydrolase</keyword>
<name>A0ABW4S5A6_9RHOB</name>
<accession>A0ABW4S5A6</accession>
<dbReference type="InterPro" id="IPR000073">
    <property type="entry name" value="AB_hydrolase_1"/>
</dbReference>
<dbReference type="Pfam" id="PF12697">
    <property type="entry name" value="Abhydrolase_6"/>
    <property type="match status" value="1"/>
</dbReference>
<sequence>MTSPKSAARLLALVAALLLAGCAATINGRAEQREREAEAMYPPTGQILNVDGVQVHAHVEGFGPDLVLLHGASGNTRDFTFSLVEQLRDDYRVIVFDRPGHGWTDFIGEEPNASPIAQADLLRAAADQLGARHPIVLGHSYGASVAMAWALRDPDGPAALVIVSGTTYPWPGEFGRWYPFIRSRFGEGTVIPLITGYAPYGKAEDWIMRGLFNPQEVPPGYADYIGVGLAARRESFRANTHQVGALKPYLAYMAPYYPQLRQPIEILHGNRDRIVGLELNSLAMVSQVPTAHLRVLNGIGHMPHHAAPAEVVAAIDRAAERAGLRELHKVRQTR</sequence>
<keyword evidence="4" id="KW-1185">Reference proteome</keyword>
<evidence type="ECO:0000313" key="4">
    <source>
        <dbReference type="Proteomes" id="UP001597353"/>
    </source>
</evidence>
<feature type="domain" description="AB hydrolase-1" evidence="2">
    <location>
        <begin position="66"/>
        <end position="314"/>
    </location>
</feature>
<dbReference type="Gene3D" id="3.40.50.1820">
    <property type="entry name" value="alpha/beta hydrolase"/>
    <property type="match status" value="1"/>
</dbReference>
<dbReference type="PROSITE" id="PS51257">
    <property type="entry name" value="PROKAR_LIPOPROTEIN"/>
    <property type="match status" value="1"/>
</dbReference>
<dbReference type="RefSeq" id="WP_390260290.1">
    <property type="nucleotide sequence ID" value="NZ_JBHUGH010000005.1"/>
</dbReference>
<evidence type="ECO:0000256" key="1">
    <source>
        <dbReference type="SAM" id="SignalP"/>
    </source>
</evidence>
<gene>
    <name evidence="3" type="ORF">ACFSGJ_07070</name>
</gene>
<comment type="caution">
    <text evidence="3">The sequence shown here is derived from an EMBL/GenBank/DDBJ whole genome shotgun (WGS) entry which is preliminary data.</text>
</comment>
<dbReference type="EMBL" id="JBHUGH010000005">
    <property type="protein sequence ID" value="MFD1911974.1"/>
    <property type="molecule type" value="Genomic_DNA"/>
</dbReference>
<dbReference type="GO" id="GO:0016787">
    <property type="term" value="F:hydrolase activity"/>
    <property type="evidence" value="ECO:0007669"/>
    <property type="project" value="UniProtKB-KW"/>
</dbReference>
<keyword evidence="1" id="KW-0732">Signal</keyword>
<proteinExistence type="predicted"/>
<dbReference type="PANTHER" id="PTHR43689">
    <property type="entry name" value="HYDROLASE"/>
    <property type="match status" value="1"/>
</dbReference>
<evidence type="ECO:0000259" key="2">
    <source>
        <dbReference type="Pfam" id="PF12697"/>
    </source>
</evidence>
<reference evidence="4" key="1">
    <citation type="journal article" date="2019" name="Int. J. Syst. Evol. Microbiol.">
        <title>The Global Catalogue of Microorganisms (GCM) 10K type strain sequencing project: providing services to taxonomists for standard genome sequencing and annotation.</title>
        <authorList>
            <consortium name="The Broad Institute Genomics Platform"/>
            <consortium name="The Broad Institute Genome Sequencing Center for Infectious Disease"/>
            <person name="Wu L."/>
            <person name="Ma J."/>
        </authorList>
    </citation>
    <scope>NUCLEOTIDE SEQUENCE [LARGE SCALE GENOMIC DNA]</scope>
    <source>
        <strain evidence="4">CGMCC 4.7242</strain>
    </source>
</reference>
<dbReference type="PANTHER" id="PTHR43689:SF8">
    <property type="entry name" value="ALPHA_BETA-HYDROLASES SUPERFAMILY PROTEIN"/>
    <property type="match status" value="1"/>
</dbReference>